<dbReference type="EMBL" id="MCFD01000002">
    <property type="protein sequence ID" value="ORX72813.1"/>
    <property type="molecule type" value="Genomic_DNA"/>
</dbReference>
<accession>A0A1Y1WH13</accession>
<name>A0A1Y1WH13_9FUNG</name>
<organism evidence="1 2">
    <name type="scientific">Linderina pennispora</name>
    <dbReference type="NCBI Taxonomy" id="61395"/>
    <lineage>
        <taxon>Eukaryota</taxon>
        <taxon>Fungi</taxon>
        <taxon>Fungi incertae sedis</taxon>
        <taxon>Zoopagomycota</taxon>
        <taxon>Kickxellomycotina</taxon>
        <taxon>Kickxellomycetes</taxon>
        <taxon>Kickxellales</taxon>
        <taxon>Kickxellaceae</taxon>
        <taxon>Linderina</taxon>
    </lineage>
</organism>
<proteinExistence type="predicted"/>
<feature type="non-terminal residue" evidence="1">
    <location>
        <position position="81"/>
    </location>
</feature>
<evidence type="ECO:0000313" key="1">
    <source>
        <dbReference type="EMBL" id="ORX72813.1"/>
    </source>
</evidence>
<dbReference type="AlphaFoldDB" id="A0A1Y1WH13"/>
<protein>
    <submittedName>
        <fullName evidence="1">Uncharacterized protein</fullName>
    </submittedName>
</protein>
<keyword evidence="2" id="KW-1185">Reference proteome</keyword>
<dbReference type="RefSeq" id="XP_040746153.1">
    <property type="nucleotide sequence ID" value="XM_040886477.1"/>
</dbReference>
<gene>
    <name evidence="1" type="ORF">DL89DRAFT_265007</name>
</gene>
<sequence length="81" mass="9404">MNIHLLRENRLHSQPRPIRYLKWLLPPNPHFPSVTSGLHDQKSGLLMRFDKSRTTTRMQLAASPLSLILGKNWHGQAGKRR</sequence>
<reference evidence="1 2" key="1">
    <citation type="submission" date="2016-07" db="EMBL/GenBank/DDBJ databases">
        <title>Pervasive Adenine N6-methylation of Active Genes in Fungi.</title>
        <authorList>
            <consortium name="DOE Joint Genome Institute"/>
            <person name="Mondo S.J."/>
            <person name="Dannebaum R.O."/>
            <person name="Kuo R.C."/>
            <person name="Labutti K."/>
            <person name="Haridas S."/>
            <person name="Kuo A."/>
            <person name="Salamov A."/>
            <person name="Ahrendt S.R."/>
            <person name="Lipzen A."/>
            <person name="Sullivan W."/>
            <person name="Andreopoulos W.B."/>
            <person name="Clum A."/>
            <person name="Lindquist E."/>
            <person name="Daum C."/>
            <person name="Ramamoorthy G.K."/>
            <person name="Gryganskyi A."/>
            <person name="Culley D."/>
            <person name="Magnuson J.K."/>
            <person name="James T.Y."/>
            <person name="O'Malley M.A."/>
            <person name="Stajich J.E."/>
            <person name="Spatafora J.W."/>
            <person name="Visel A."/>
            <person name="Grigoriev I.V."/>
        </authorList>
    </citation>
    <scope>NUCLEOTIDE SEQUENCE [LARGE SCALE GENOMIC DNA]</scope>
    <source>
        <strain evidence="1 2">ATCC 12442</strain>
    </source>
</reference>
<comment type="caution">
    <text evidence="1">The sequence shown here is derived from an EMBL/GenBank/DDBJ whole genome shotgun (WGS) entry which is preliminary data.</text>
</comment>
<dbReference type="GeneID" id="63803125"/>
<evidence type="ECO:0000313" key="2">
    <source>
        <dbReference type="Proteomes" id="UP000193922"/>
    </source>
</evidence>
<dbReference type="Proteomes" id="UP000193922">
    <property type="component" value="Unassembled WGS sequence"/>
</dbReference>